<keyword evidence="2" id="KW-1185">Reference proteome</keyword>
<proteinExistence type="predicted"/>
<dbReference type="EMBL" id="CM056743">
    <property type="protein sequence ID" value="KAJ8672956.1"/>
    <property type="molecule type" value="Genomic_DNA"/>
</dbReference>
<evidence type="ECO:0000313" key="1">
    <source>
        <dbReference type="EMBL" id="KAJ8672956.1"/>
    </source>
</evidence>
<protein>
    <submittedName>
        <fullName evidence="1">Uncharacterized protein</fullName>
    </submittedName>
</protein>
<evidence type="ECO:0000313" key="2">
    <source>
        <dbReference type="Proteomes" id="UP001239111"/>
    </source>
</evidence>
<name>A0ACC2NQR4_9HYME</name>
<organism evidence="1 2">
    <name type="scientific">Eretmocerus hayati</name>
    <dbReference type="NCBI Taxonomy" id="131215"/>
    <lineage>
        <taxon>Eukaryota</taxon>
        <taxon>Metazoa</taxon>
        <taxon>Ecdysozoa</taxon>
        <taxon>Arthropoda</taxon>
        <taxon>Hexapoda</taxon>
        <taxon>Insecta</taxon>
        <taxon>Pterygota</taxon>
        <taxon>Neoptera</taxon>
        <taxon>Endopterygota</taxon>
        <taxon>Hymenoptera</taxon>
        <taxon>Apocrita</taxon>
        <taxon>Proctotrupomorpha</taxon>
        <taxon>Chalcidoidea</taxon>
        <taxon>Aphelinidae</taxon>
        <taxon>Aphelininae</taxon>
        <taxon>Eretmocerus</taxon>
    </lineage>
</organism>
<dbReference type="Proteomes" id="UP001239111">
    <property type="component" value="Chromosome 3"/>
</dbReference>
<comment type="caution">
    <text evidence="1">The sequence shown here is derived from an EMBL/GenBank/DDBJ whole genome shotgun (WGS) entry which is preliminary data.</text>
</comment>
<accession>A0ACC2NQR4</accession>
<reference evidence="1" key="1">
    <citation type="submission" date="2023-04" db="EMBL/GenBank/DDBJ databases">
        <title>A chromosome-level genome assembly of the parasitoid wasp Eretmocerus hayati.</title>
        <authorList>
            <person name="Zhong Y."/>
            <person name="Liu S."/>
            <person name="Liu Y."/>
        </authorList>
    </citation>
    <scope>NUCLEOTIDE SEQUENCE</scope>
    <source>
        <strain evidence="1">ZJU_SS_LIU_2023</strain>
    </source>
</reference>
<sequence>MSNTKSDTDEMSSTDSTESCKGFVFSWPCVFTNFSSLPNRVGELSLSSKIIVGNYEFQIQVYPGGKTEDVKDYISIYLHLIKPSKLNMKYALSILLGNEKCLHRIGTKHNDFDVERGDTTYGWRKFVERSYVTDTILASTNDQLIILLEFFDSVLPLCPYQTKKLCGYEKYVNNERLSDIKIIVGDHTIYAHKILLGSENEVFMAMFSHDVRENKENIIEIEDIDFDTMIELIRFIYVGHVRDIEKRPKELLIAADKYGVDELKIHCEKFLSQLFSIHNVLEYLQFADQYKAHHMKIEALTFLSIHKKDIANKSEIKEQLALIHQDLDLTAQVVTTLCNS</sequence>
<gene>
    <name evidence="1" type="ORF">QAD02_004217</name>
</gene>